<evidence type="ECO:0000256" key="3">
    <source>
        <dbReference type="ARBA" id="ARBA00022614"/>
    </source>
</evidence>
<evidence type="ECO:0000256" key="15">
    <source>
        <dbReference type="SAM" id="Phobius"/>
    </source>
</evidence>
<evidence type="ECO:0000256" key="16">
    <source>
        <dbReference type="SAM" id="SignalP"/>
    </source>
</evidence>
<evidence type="ECO:0000259" key="18">
    <source>
        <dbReference type="PROSITE" id="PS50227"/>
    </source>
</evidence>
<feature type="transmembrane region" description="Helical" evidence="15">
    <location>
        <begin position="896"/>
        <end position="917"/>
    </location>
</feature>
<feature type="region of interest" description="Disordered" evidence="14">
    <location>
        <begin position="1285"/>
        <end position="1309"/>
    </location>
</feature>
<comment type="similarity">
    <text evidence="2">Belongs to the G-protein coupled receptor 2 family. Adhesion G-protein coupled receptor (ADGR) subfamily.</text>
</comment>
<name>A0A315VUW5_GAMAF</name>
<dbReference type="SUPFAM" id="SSF52058">
    <property type="entry name" value="L domain-like"/>
    <property type="match status" value="1"/>
</dbReference>
<sequence>MRLDWLQLVVVLLLSGLRGSAVPFACKTSDEGPKSGGKSPASDKKVVCSNMELHQVLPADSFPNRTVILTGFVYSRSLPLEQPVAIATLNFSERLVEAAKRATVISGGAAEIHSSAAGQRAEGTNVPIGDKRRRPKDQRCFVYCSFAVWNPHVVDSPSTSNGQSYPAVYCVGSGGELRASSTSALMSDEAVLAQVSAAGILWPQSFEPQEKQDIYKNNCGNKMQHLTWRRTLRKKEIGGVGGTGPASSWDLSNNSISCLNGDVFKGLESLSRLILSGNMFSSLAQGMFDRLVSLKALEFQTPYLLCDCNLLWLLRWIKDRNVSVKNTKCSYPQSLQGQLITSVRPELLTCDAPLELPSFQLTPSQRQVVFEGDSLPFQCQASLVAEDMQVLWYQNGRMVEPDATQGIFIEKRVVQNCSLIASALTISNIQPGFTGNWECRVRTSRGNTTRTVHIVVLQSSDKYCAPERISNNKGEFRWPRTLAGIKVYLPCNLPTSSSRSYSGVPSEERQAWRHCSPEGLWTEGDYSQCQFQKEVTRGLYVINQMPLNETNVVIKAQSLLVYTIDAANLSDKMDIIFMAEMIEKFGKFVEKFKDLGEVMVNMASNLMLADERVLWMAQREAMACSRIIACLQKISVYRLATAQAFSLTSPNIALEAHTVRVNDWNGMTCMLFQRPSPERLPGHDRQLTFKCNTTGSFASVFYKSTLVEASLQLPRSLFSQAATPGQTDDNVYKLYLLGFRNGKFFPSTGNSSLLADGGRKRSVATPVIMTKMGKSYGIPLRSLKTPINITLRRFARGSDAVSARWNFSLAGDQGEWRSEGCRILENHDNFTTMSCNSLGNYGLLMDLNTVEQFSPSIQPLHPVIYATSVILLLCLFTIIISYIYHYRSVRVSRKFWHMLVNLCFHMALTCGVFVGGINQTRYASVCQAVGILLHYSTLATALWVGVTARNIYKQLTRKAKRYEELDEPPPPPRPMLRFYLIGGGIPIIVCGITAAANIKNYGSQRYSPYCWMAWEPSIGAFYGPAGFIVFVRRHPERRYELKESSEEQQHLASAGSEVTPEGPGSLSHPLAAPLQQNEASSSVASGADAMPLSALENEHTFTAQLIGVVGALGLYSGLWVFGAMAVSQDHPFDMVFTCLFGLTALALGAFMMAHHCVNRQDMRQFWLQVCCSGRRAYSAQEEVLLPQTGIAVMATAEKADGESAKCGHSSADSSYTNRSAPTSIRNSGHGSKLTNLHAEAAQCKAASAPATANGTAVLDNSLTEHSLDNEIKMHVSPVEVQFRPLSNISNPAPNGSTSRHQKNRARAHRASRLTVLREYAYDVPTSVEGSVQSAPSRRHHYYDMAARNSRRAAYMAYRERHQSQLQQDSSDSASLPRRSRFSEKGSTALLENRTVVSLEAEQAAPAGSPAASTVTVPPPGSSESENKSSKWYGLNLITQNNGTLRKNGQAVPLVNGDGVCIKTGLWKHETTV</sequence>
<evidence type="ECO:0000256" key="11">
    <source>
        <dbReference type="ARBA" id="ARBA00023170"/>
    </source>
</evidence>
<evidence type="ECO:0000256" key="6">
    <source>
        <dbReference type="ARBA" id="ARBA00022737"/>
    </source>
</evidence>
<dbReference type="SMART" id="SM00303">
    <property type="entry name" value="GPS"/>
    <property type="match status" value="1"/>
</dbReference>
<evidence type="ECO:0000259" key="19">
    <source>
        <dbReference type="PROSITE" id="PS50261"/>
    </source>
</evidence>
<keyword evidence="11" id="KW-0675">Receptor</keyword>
<reference evidence="21 22" key="1">
    <citation type="journal article" date="2018" name="G3 (Bethesda)">
        <title>A High-Quality Reference Genome for the Invasive Mosquitofish Gambusia affinis Using a Chicago Library.</title>
        <authorList>
            <person name="Hoffberg S.L."/>
            <person name="Troendle N.J."/>
            <person name="Glenn T.C."/>
            <person name="Mahmud O."/>
            <person name="Louha S."/>
            <person name="Chalopin D."/>
            <person name="Bennetzen J.L."/>
            <person name="Mauricio R."/>
        </authorList>
    </citation>
    <scope>NUCLEOTIDE SEQUENCE [LARGE SCALE GENOMIC DNA]</scope>
    <source>
        <strain evidence="21">NE01/NJP1002.9</strain>
        <tissue evidence="21">Muscle</tissue>
    </source>
</reference>
<feature type="region of interest" description="Disordered" evidence="14">
    <location>
        <begin position="1400"/>
        <end position="1428"/>
    </location>
</feature>
<dbReference type="InterPro" id="IPR051963">
    <property type="entry name" value="Adhesion_GPCR_A"/>
</dbReference>
<evidence type="ECO:0000256" key="2">
    <source>
        <dbReference type="ARBA" id="ARBA00007343"/>
    </source>
</evidence>
<dbReference type="InterPro" id="IPR007110">
    <property type="entry name" value="Ig-like_dom"/>
</dbReference>
<dbReference type="PANTHER" id="PTHR45930:SF2">
    <property type="entry name" value="ADHESION G PROTEIN-COUPLED RECEPTOR A3"/>
    <property type="match status" value="1"/>
</dbReference>
<evidence type="ECO:0000256" key="7">
    <source>
        <dbReference type="ARBA" id="ARBA00022989"/>
    </source>
</evidence>
<feature type="domain" description="G-protein coupled receptors family 2 profile 1" evidence="18">
    <location>
        <begin position="438"/>
        <end position="533"/>
    </location>
</feature>
<dbReference type="Proteomes" id="UP000250572">
    <property type="component" value="Unassembled WGS sequence"/>
</dbReference>
<dbReference type="InterPro" id="IPR057244">
    <property type="entry name" value="GAIN_B"/>
</dbReference>
<dbReference type="Pfam" id="PF13855">
    <property type="entry name" value="LRR_8"/>
    <property type="match status" value="1"/>
</dbReference>
<feature type="transmembrane region" description="Helical" evidence="15">
    <location>
        <begin position="929"/>
        <end position="952"/>
    </location>
</feature>
<keyword evidence="10" id="KW-1015">Disulfide bond</keyword>
<keyword evidence="22" id="KW-1185">Reference proteome</keyword>
<dbReference type="Gene3D" id="1.20.1070.10">
    <property type="entry name" value="Rhodopsin 7-helix transmembrane proteins"/>
    <property type="match status" value="1"/>
</dbReference>
<dbReference type="STRING" id="33528.ENSGAFP00000023072"/>
<dbReference type="InterPro" id="IPR000483">
    <property type="entry name" value="Cys-rich_flank_reg_C"/>
</dbReference>
<dbReference type="Pfam" id="PF01825">
    <property type="entry name" value="GPS"/>
    <property type="match status" value="1"/>
</dbReference>
<organism evidence="21 22">
    <name type="scientific">Gambusia affinis</name>
    <name type="common">Western mosquitofish</name>
    <name type="synonym">Heterandria affinis</name>
    <dbReference type="NCBI Taxonomy" id="33528"/>
    <lineage>
        <taxon>Eukaryota</taxon>
        <taxon>Metazoa</taxon>
        <taxon>Chordata</taxon>
        <taxon>Craniata</taxon>
        <taxon>Vertebrata</taxon>
        <taxon>Euteleostomi</taxon>
        <taxon>Actinopterygii</taxon>
        <taxon>Neopterygii</taxon>
        <taxon>Teleostei</taxon>
        <taxon>Neoteleostei</taxon>
        <taxon>Acanthomorphata</taxon>
        <taxon>Ovalentaria</taxon>
        <taxon>Atherinomorphae</taxon>
        <taxon>Cyprinodontiformes</taxon>
        <taxon>Poeciliidae</taxon>
        <taxon>Poeciliinae</taxon>
        <taxon>Gambusia</taxon>
    </lineage>
</organism>
<feature type="compositionally biased region" description="Polar residues" evidence="14">
    <location>
        <begin position="1210"/>
        <end position="1231"/>
    </location>
</feature>
<keyword evidence="6" id="KW-0677">Repeat</keyword>
<evidence type="ECO:0000259" key="17">
    <source>
        <dbReference type="PROSITE" id="PS50221"/>
    </source>
</evidence>
<dbReference type="Gene3D" id="2.60.220.50">
    <property type="match status" value="1"/>
</dbReference>
<evidence type="ECO:0000256" key="1">
    <source>
        <dbReference type="ARBA" id="ARBA00004141"/>
    </source>
</evidence>
<evidence type="ECO:0000313" key="22">
    <source>
        <dbReference type="Proteomes" id="UP000250572"/>
    </source>
</evidence>
<feature type="compositionally biased region" description="Low complexity" evidence="14">
    <location>
        <begin position="1400"/>
        <end position="1412"/>
    </location>
</feature>
<evidence type="ECO:0000256" key="9">
    <source>
        <dbReference type="ARBA" id="ARBA00023136"/>
    </source>
</evidence>
<comment type="subcellular location">
    <subcellularLocation>
        <location evidence="1">Membrane</location>
        <topology evidence="1">Multi-pass membrane protein</topology>
    </subcellularLocation>
</comment>
<evidence type="ECO:0000256" key="10">
    <source>
        <dbReference type="ARBA" id="ARBA00023157"/>
    </source>
</evidence>
<evidence type="ECO:0000256" key="4">
    <source>
        <dbReference type="ARBA" id="ARBA00022692"/>
    </source>
</evidence>
<accession>A0A315VUW5</accession>
<dbReference type="GO" id="GO:0007166">
    <property type="term" value="P:cell surface receptor signaling pathway"/>
    <property type="evidence" value="ECO:0007669"/>
    <property type="project" value="InterPro"/>
</dbReference>
<protein>
    <recommendedName>
        <fullName evidence="23">G-protein coupled receptors family 2 profile 2 domain-containing protein</fullName>
    </recommendedName>
</protein>
<dbReference type="SMART" id="SM00409">
    <property type="entry name" value="IG"/>
    <property type="match status" value="1"/>
</dbReference>
<dbReference type="GO" id="GO:0009897">
    <property type="term" value="C:external side of plasma membrane"/>
    <property type="evidence" value="ECO:0007669"/>
    <property type="project" value="TreeGrafter"/>
</dbReference>
<dbReference type="Gene3D" id="2.60.40.10">
    <property type="entry name" value="Immunoglobulins"/>
    <property type="match status" value="1"/>
</dbReference>
<feature type="domain" description="Ig-like" evidence="20">
    <location>
        <begin position="357"/>
        <end position="455"/>
    </location>
</feature>
<dbReference type="InterPro" id="IPR000832">
    <property type="entry name" value="GPCR_2_secretin-like"/>
</dbReference>
<dbReference type="GO" id="GO:0004930">
    <property type="term" value="F:G protein-coupled receptor activity"/>
    <property type="evidence" value="ECO:0007669"/>
    <property type="project" value="UniProtKB-KW"/>
</dbReference>
<evidence type="ECO:0008006" key="23">
    <source>
        <dbReference type="Google" id="ProtNLM"/>
    </source>
</evidence>
<dbReference type="PROSITE" id="PS50261">
    <property type="entry name" value="G_PROTEIN_RECEP_F2_4"/>
    <property type="match status" value="1"/>
</dbReference>
<evidence type="ECO:0000256" key="14">
    <source>
        <dbReference type="SAM" id="MobiDB-lite"/>
    </source>
</evidence>
<evidence type="ECO:0000256" key="13">
    <source>
        <dbReference type="ARBA" id="ARBA00023319"/>
    </source>
</evidence>
<dbReference type="SUPFAM" id="SSF111418">
    <property type="entry name" value="Hormone receptor domain"/>
    <property type="match status" value="1"/>
</dbReference>
<dbReference type="InterPro" id="IPR058808">
    <property type="entry name" value="GAIN_ADGRA2/3"/>
</dbReference>
<dbReference type="InterPro" id="IPR001879">
    <property type="entry name" value="GPCR_2_extracellular_dom"/>
</dbReference>
<proteinExistence type="inferred from homology"/>
<keyword evidence="5 16" id="KW-0732">Signal</keyword>
<feature type="region of interest" description="Disordered" evidence="14">
    <location>
        <begin position="1041"/>
        <end position="1070"/>
    </location>
</feature>
<keyword evidence="7 15" id="KW-1133">Transmembrane helix</keyword>
<dbReference type="PROSITE" id="PS50221">
    <property type="entry name" value="GAIN_B"/>
    <property type="match status" value="1"/>
</dbReference>
<feature type="compositionally biased region" description="Low complexity" evidence="14">
    <location>
        <begin position="1363"/>
        <end position="1375"/>
    </location>
</feature>
<keyword evidence="3" id="KW-0433">Leucine-rich repeat</keyword>
<evidence type="ECO:0000256" key="12">
    <source>
        <dbReference type="ARBA" id="ARBA00023224"/>
    </source>
</evidence>
<feature type="compositionally biased region" description="Basic residues" evidence="14">
    <location>
        <begin position="1299"/>
        <end position="1309"/>
    </location>
</feature>
<feature type="transmembrane region" description="Helical" evidence="15">
    <location>
        <begin position="863"/>
        <end position="884"/>
    </location>
</feature>
<feature type="transmembrane region" description="Helical" evidence="15">
    <location>
        <begin position="1011"/>
        <end position="1031"/>
    </location>
</feature>
<dbReference type="InterPro" id="IPR036179">
    <property type="entry name" value="Ig-like_dom_sf"/>
</dbReference>
<dbReference type="EMBL" id="NHOQ01001086">
    <property type="protein sequence ID" value="PWA27094.1"/>
    <property type="molecule type" value="Genomic_DNA"/>
</dbReference>
<evidence type="ECO:0000256" key="5">
    <source>
        <dbReference type="ARBA" id="ARBA00022729"/>
    </source>
</evidence>
<keyword evidence="13" id="KW-0393">Immunoglobulin domain</keyword>
<keyword evidence="12" id="KW-0807">Transducer</keyword>
<dbReference type="InterPro" id="IPR046338">
    <property type="entry name" value="GAIN_dom_sf"/>
</dbReference>
<dbReference type="InterPro" id="IPR003599">
    <property type="entry name" value="Ig_sub"/>
</dbReference>
<comment type="caution">
    <text evidence="21">The sequence shown here is derived from an EMBL/GenBank/DDBJ whole genome shotgun (WGS) entry which is preliminary data.</text>
</comment>
<feature type="transmembrane region" description="Helical" evidence="15">
    <location>
        <begin position="1101"/>
        <end position="1122"/>
    </location>
</feature>
<dbReference type="Gene3D" id="3.80.10.10">
    <property type="entry name" value="Ribonuclease Inhibitor"/>
    <property type="match status" value="1"/>
</dbReference>
<feature type="transmembrane region" description="Helical" evidence="15">
    <location>
        <begin position="1134"/>
        <end position="1153"/>
    </location>
</feature>
<feature type="compositionally biased region" description="Polar residues" evidence="14">
    <location>
        <begin position="1285"/>
        <end position="1298"/>
    </location>
</feature>
<feature type="region of interest" description="Disordered" evidence="14">
    <location>
        <begin position="1358"/>
        <end position="1386"/>
    </location>
</feature>
<evidence type="ECO:0000256" key="8">
    <source>
        <dbReference type="ARBA" id="ARBA00023040"/>
    </source>
</evidence>
<dbReference type="InterPro" id="IPR032675">
    <property type="entry name" value="LRR_dom_sf"/>
</dbReference>
<keyword evidence="8" id="KW-0297">G-protein coupled receptor</keyword>
<dbReference type="Pfam" id="PF13895">
    <property type="entry name" value="Ig_2"/>
    <property type="match status" value="1"/>
</dbReference>
<feature type="region of interest" description="Disordered" evidence="14">
    <location>
        <begin position="1203"/>
        <end position="1231"/>
    </location>
</feature>
<evidence type="ECO:0000259" key="20">
    <source>
        <dbReference type="PROSITE" id="PS50835"/>
    </source>
</evidence>
<keyword evidence="9 15" id="KW-0472">Membrane</keyword>
<dbReference type="Pfam" id="PF00002">
    <property type="entry name" value="7tm_2"/>
    <property type="match status" value="1"/>
</dbReference>
<feature type="domain" description="G-protein coupled receptors family 2 profile 2" evidence="19">
    <location>
        <begin position="861"/>
        <end position="1031"/>
    </location>
</feature>
<dbReference type="SMART" id="SM00082">
    <property type="entry name" value="LRRCT"/>
    <property type="match status" value="1"/>
</dbReference>
<feature type="signal peptide" evidence="16">
    <location>
        <begin position="1"/>
        <end position="21"/>
    </location>
</feature>
<dbReference type="PANTHER" id="PTHR45930">
    <property type="entry name" value="G-PROTEIN COUPLED RECEPTOR 124-LIKE PROTEIN"/>
    <property type="match status" value="1"/>
</dbReference>
<gene>
    <name evidence="21" type="ORF">CCH79_00011679</name>
</gene>
<dbReference type="PROSITE" id="PS50227">
    <property type="entry name" value="G_PROTEIN_RECEP_F2_3"/>
    <property type="match status" value="1"/>
</dbReference>
<dbReference type="InterPro" id="IPR036445">
    <property type="entry name" value="GPCR_2_extracell_dom_sf"/>
</dbReference>
<dbReference type="SUPFAM" id="SSF48726">
    <property type="entry name" value="Immunoglobulin"/>
    <property type="match status" value="1"/>
</dbReference>
<feature type="transmembrane region" description="Helical" evidence="15">
    <location>
        <begin position="978"/>
        <end position="999"/>
    </location>
</feature>
<dbReference type="Pfam" id="PF26588">
    <property type="entry name" value="GAIN_ADGRA3"/>
    <property type="match status" value="1"/>
</dbReference>
<dbReference type="InterPro" id="IPR000203">
    <property type="entry name" value="GPS"/>
</dbReference>
<feature type="domain" description="GAIN-B" evidence="17">
    <location>
        <begin position="683"/>
        <end position="851"/>
    </location>
</feature>
<keyword evidence="4 15" id="KW-0812">Transmembrane</keyword>
<feature type="chain" id="PRO_5016336232" description="G-protein coupled receptors family 2 profile 2 domain-containing protein" evidence="16">
    <location>
        <begin position="22"/>
        <end position="1472"/>
    </location>
</feature>
<evidence type="ECO:0000313" key="21">
    <source>
        <dbReference type="EMBL" id="PWA27094.1"/>
    </source>
</evidence>
<dbReference type="Gene3D" id="4.10.1240.10">
    <property type="entry name" value="GPCR, family 2, extracellular hormone receptor domain"/>
    <property type="match status" value="1"/>
</dbReference>
<dbReference type="InterPro" id="IPR017981">
    <property type="entry name" value="GPCR_2-like_7TM"/>
</dbReference>
<dbReference type="InterPro" id="IPR013783">
    <property type="entry name" value="Ig-like_fold"/>
</dbReference>
<dbReference type="InterPro" id="IPR001611">
    <property type="entry name" value="Leu-rich_rpt"/>
</dbReference>
<dbReference type="PROSITE" id="PS50835">
    <property type="entry name" value="IG_LIKE"/>
    <property type="match status" value="1"/>
</dbReference>